<proteinExistence type="predicted"/>
<dbReference type="Proteomes" id="UP000233556">
    <property type="component" value="Unassembled WGS sequence"/>
</dbReference>
<accession>A0A2I0T4G9</accession>
<gene>
    <name evidence="2" type="ORF">llap_21002</name>
</gene>
<dbReference type="AlphaFoldDB" id="A0A2I0T4G9"/>
<reference evidence="3" key="1">
    <citation type="submission" date="2017-11" db="EMBL/GenBank/DDBJ databases">
        <authorList>
            <person name="Lima N.C."/>
            <person name="Parody-Merino A.M."/>
            <person name="Battley P.F."/>
            <person name="Fidler A.E."/>
            <person name="Prosdocimi F."/>
        </authorList>
    </citation>
    <scope>NUCLEOTIDE SEQUENCE [LARGE SCALE GENOMIC DNA]</scope>
</reference>
<keyword evidence="3" id="KW-1185">Reference proteome</keyword>
<protein>
    <submittedName>
        <fullName evidence="2">Uncharacterized protein</fullName>
    </submittedName>
</protein>
<dbReference type="EMBL" id="KZ519549">
    <property type="protein sequence ID" value="PKU28694.1"/>
    <property type="molecule type" value="Genomic_DNA"/>
</dbReference>
<feature type="compositionally biased region" description="Basic and acidic residues" evidence="1">
    <location>
        <begin position="1"/>
        <end position="33"/>
    </location>
</feature>
<evidence type="ECO:0000256" key="1">
    <source>
        <dbReference type="SAM" id="MobiDB-lite"/>
    </source>
</evidence>
<name>A0A2I0T4G9_LIMLA</name>
<sequence>MTFLEPSRETKMPPRKVEIGEAARAEPTEEGRCRKQQGSRIANASLDRGHLQSLTGNLLPEIPTWMLTYLGLQKPEHLNSTLGLSKVYGFP</sequence>
<organism evidence="2 3">
    <name type="scientific">Limosa lapponica baueri</name>
    <dbReference type="NCBI Taxonomy" id="1758121"/>
    <lineage>
        <taxon>Eukaryota</taxon>
        <taxon>Metazoa</taxon>
        <taxon>Chordata</taxon>
        <taxon>Craniata</taxon>
        <taxon>Vertebrata</taxon>
        <taxon>Euteleostomi</taxon>
        <taxon>Archelosauria</taxon>
        <taxon>Archosauria</taxon>
        <taxon>Dinosauria</taxon>
        <taxon>Saurischia</taxon>
        <taxon>Theropoda</taxon>
        <taxon>Coelurosauria</taxon>
        <taxon>Aves</taxon>
        <taxon>Neognathae</taxon>
        <taxon>Neoaves</taxon>
        <taxon>Charadriiformes</taxon>
        <taxon>Scolopacidae</taxon>
        <taxon>Limosa</taxon>
    </lineage>
</organism>
<evidence type="ECO:0000313" key="3">
    <source>
        <dbReference type="Proteomes" id="UP000233556"/>
    </source>
</evidence>
<evidence type="ECO:0000313" key="2">
    <source>
        <dbReference type="EMBL" id="PKU28694.1"/>
    </source>
</evidence>
<feature type="region of interest" description="Disordered" evidence="1">
    <location>
        <begin position="1"/>
        <end position="38"/>
    </location>
</feature>
<reference evidence="3" key="2">
    <citation type="submission" date="2017-12" db="EMBL/GenBank/DDBJ databases">
        <title>Genome sequence of the Bar-tailed Godwit (Limosa lapponica baueri).</title>
        <authorList>
            <person name="Lima N.C.B."/>
            <person name="Parody-Merino A.M."/>
            <person name="Battley P.F."/>
            <person name="Fidler A.E."/>
            <person name="Prosdocimi F."/>
        </authorList>
    </citation>
    <scope>NUCLEOTIDE SEQUENCE [LARGE SCALE GENOMIC DNA]</scope>
</reference>